<dbReference type="EMBL" id="MT145055">
    <property type="protein sequence ID" value="QJI03065.1"/>
    <property type="molecule type" value="Genomic_DNA"/>
</dbReference>
<dbReference type="AlphaFoldDB" id="A0A6H2A0H1"/>
<evidence type="ECO:0000313" key="1">
    <source>
        <dbReference type="EMBL" id="QJA53686.1"/>
    </source>
</evidence>
<evidence type="ECO:0000313" key="3">
    <source>
        <dbReference type="EMBL" id="QJA91374.1"/>
    </source>
</evidence>
<reference evidence="1" key="1">
    <citation type="submission" date="2020-03" db="EMBL/GenBank/DDBJ databases">
        <title>The deep terrestrial virosphere.</title>
        <authorList>
            <person name="Holmfeldt K."/>
            <person name="Nilsson E."/>
            <person name="Simone D."/>
            <person name="Lopez-Fernandez M."/>
            <person name="Wu X."/>
            <person name="de Brujin I."/>
            <person name="Lundin D."/>
            <person name="Andersson A."/>
            <person name="Bertilsson S."/>
            <person name="Dopson M."/>
        </authorList>
    </citation>
    <scope>NUCLEOTIDE SEQUENCE</scope>
    <source>
        <strain evidence="2">MM415A02280</strain>
        <strain evidence="3">MM415B03382</strain>
        <strain evidence="1">TM448A03789</strain>
        <strain evidence="4">TM448B04023</strain>
    </source>
</reference>
<evidence type="ECO:0000313" key="4">
    <source>
        <dbReference type="EMBL" id="QJI03065.1"/>
    </source>
</evidence>
<organism evidence="1">
    <name type="scientific">viral metagenome</name>
    <dbReference type="NCBI Taxonomy" id="1070528"/>
    <lineage>
        <taxon>unclassified sequences</taxon>
        <taxon>metagenomes</taxon>
        <taxon>organismal metagenomes</taxon>
    </lineage>
</organism>
<dbReference type="EMBL" id="MT142044">
    <property type="protein sequence ID" value="QJA73674.1"/>
    <property type="molecule type" value="Genomic_DNA"/>
</dbReference>
<evidence type="ECO:0000313" key="2">
    <source>
        <dbReference type="EMBL" id="QJA73674.1"/>
    </source>
</evidence>
<protein>
    <submittedName>
        <fullName evidence="1">Uncharacterized protein</fullName>
    </submittedName>
</protein>
<accession>A0A6H2A0H1</accession>
<dbReference type="EMBL" id="MT144442">
    <property type="protein sequence ID" value="QJA53686.1"/>
    <property type="molecule type" value="Genomic_DNA"/>
</dbReference>
<name>A0A6H2A0H1_9ZZZZ</name>
<gene>
    <name evidence="2" type="ORF">MM415A02280_0004</name>
    <name evidence="3" type="ORF">MM415B03382_0005</name>
    <name evidence="1" type="ORF">TM448A03789_0001</name>
    <name evidence="4" type="ORF">TM448B04023_0005</name>
</gene>
<sequence>MSRAEQVCRELVKKGKWTKSQCELCRRLHKETCQILTEQNNLHPIFKDICDSFQRDYARAVNAEMNDSEHRRIR</sequence>
<dbReference type="EMBL" id="MT142983">
    <property type="protein sequence ID" value="QJA91374.1"/>
    <property type="molecule type" value="Genomic_DNA"/>
</dbReference>
<proteinExistence type="predicted"/>